<dbReference type="EMBL" id="JAPWDO010000003">
    <property type="protein sequence ID" value="KAJ5479325.1"/>
    <property type="molecule type" value="Genomic_DNA"/>
</dbReference>
<keyword evidence="7 9" id="KW-0503">Monooxygenase</keyword>
<dbReference type="GO" id="GO:0004497">
    <property type="term" value="F:monooxygenase activity"/>
    <property type="evidence" value="ECO:0007669"/>
    <property type="project" value="UniProtKB-KW"/>
</dbReference>
<dbReference type="GO" id="GO:0020037">
    <property type="term" value="F:heme binding"/>
    <property type="evidence" value="ECO:0007669"/>
    <property type="project" value="InterPro"/>
</dbReference>
<reference evidence="11" key="1">
    <citation type="submission" date="2022-12" db="EMBL/GenBank/DDBJ databases">
        <authorList>
            <person name="Petersen C."/>
        </authorList>
    </citation>
    <scope>NUCLEOTIDE SEQUENCE</scope>
    <source>
        <strain evidence="11">IBT 17660</strain>
    </source>
</reference>
<evidence type="ECO:0000256" key="4">
    <source>
        <dbReference type="ARBA" id="ARBA00022723"/>
    </source>
</evidence>
<comment type="cofactor">
    <cofactor evidence="1 8">
        <name>heme</name>
        <dbReference type="ChEBI" id="CHEBI:30413"/>
    </cofactor>
</comment>
<evidence type="ECO:0000256" key="10">
    <source>
        <dbReference type="SAM" id="Phobius"/>
    </source>
</evidence>
<keyword evidence="10" id="KW-0472">Membrane</keyword>
<dbReference type="CDD" id="cd11061">
    <property type="entry name" value="CYP67-like"/>
    <property type="match status" value="1"/>
</dbReference>
<keyword evidence="3 8" id="KW-0349">Heme</keyword>
<keyword evidence="10" id="KW-1133">Transmembrane helix</keyword>
<dbReference type="Pfam" id="PF00067">
    <property type="entry name" value="p450"/>
    <property type="match status" value="1"/>
</dbReference>
<reference evidence="11" key="2">
    <citation type="journal article" date="2023" name="IMA Fungus">
        <title>Comparative genomic study of the Penicillium genus elucidates a diverse pangenome and 15 lateral gene transfer events.</title>
        <authorList>
            <person name="Petersen C."/>
            <person name="Sorensen T."/>
            <person name="Nielsen M.R."/>
            <person name="Sondergaard T.E."/>
            <person name="Sorensen J.L."/>
            <person name="Fitzpatrick D.A."/>
            <person name="Frisvad J.C."/>
            <person name="Nielsen K.L."/>
        </authorList>
    </citation>
    <scope>NUCLEOTIDE SEQUENCE</scope>
    <source>
        <strain evidence="11">IBT 17660</strain>
    </source>
</reference>
<evidence type="ECO:0000256" key="5">
    <source>
        <dbReference type="ARBA" id="ARBA00023002"/>
    </source>
</evidence>
<evidence type="ECO:0000256" key="6">
    <source>
        <dbReference type="ARBA" id="ARBA00023004"/>
    </source>
</evidence>
<keyword evidence="5 9" id="KW-0560">Oxidoreductase</keyword>
<proteinExistence type="inferred from homology"/>
<organism evidence="11 12">
    <name type="scientific">Penicillium desertorum</name>
    <dbReference type="NCBI Taxonomy" id="1303715"/>
    <lineage>
        <taxon>Eukaryota</taxon>
        <taxon>Fungi</taxon>
        <taxon>Dikarya</taxon>
        <taxon>Ascomycota</taxon>
        <taxon>Pezizomycotina</taxon>
        <taxon>Eurotiomycetes</taxon>
        <taxon>Eurotiomycetidae</taxon>
        <taxon>Eurotiales</taxon>
        <taxon>Aspergillaceae</taxon>
        <taxon>Penicillium</taxon>
    </lineage>
</organism>
<dbReference type="InterPro" id="IPR036396">
    <property type="entry name" value="Cyt_P450_sf"/>
</dbReference>
<dbReference type="GO" id="GO:0043386">
    <property type="term" value="P:mycotoxin biosynthetic process"/>
    <property type="evidence" value="ECO:0007669"/>
    <property type="project" value="UniProtKB-ARBA"/>
</dbReference>
<comment type="caution">
    <text evidence="11">The sequence shown here is derived from an EMBL/GenBank/DDBJ whole genome shotgun (WGS) entry which is preliminary data.</text>
</comment>
<dbReference type="PRINTS" id="PR00385">
    <property type="entry name" value="P450"/>
</dbReference>
<keyword evidence="10" id="KW-0812">Transmembrane</keyword>
<sequence length="529" mass="59844">MAAIVQERHLALGSRSYGESLVFLLTLASFGTFIYVAYSIFLSSLSKFPGPVWAKISPSWLVKQSRATRRTDAVMSLHRQYGNFVRIAPNHISISVAQAAHEVYGHKSGFLKADFYDVFVQVKPGVFNTREVEVHQRKRKFLNPAFSARALREFEPHMDEEIRLWKSRMLDMTTDTSAKVDFSIWSKYLSESQGMVTEGILIVGYTANYLAFDVIGSFSFGKPFGFIQKGYDAYGLIQTIDERGEFFNALGSVPGFLRPFMKYYRFDPFWKRGAKAKANFEDFCRRAYLERKHGDSCNRRDLLSYLLAAKDPDTGTPLPEEEIIAESISFVVGGSDTTSSTMTNFIDFVSRDKELLERIQKELDTQYPGPLGPDWVADNDTASTLLLLNSTLREVMRIRPTSATGLERVTPKGGRIIAGTFIPEGTIVSIPTQSVMQDANIFPDPLRLLPERWLDANSETLLRSFIPFSIGPRACIGRNFAWMEAVKGLATVLRLFDLHRTIQAETEVREGFFKKATECVVELSRRSKF</sequence>
<evidence type="ECO:0000313" key="12">
    <source>
        <dbReference type="Proteomes" id="UP001147760"/>
    </source>
</evidence>
<dbReference type="PROSITE" id="PS00086">
    <property type="entry name" value="CYTOCHROME_P450"/>
    <property type="match status" value="1"/>
</dbReference>
<evidence type="ECO:0008006" key="13">
    <source>
        <dbReference type="Google" id="ProtNLM"/>
    </source>
</evidence>
<evidence type="ECO:0000256" key="8">
    <source>
        <dbReference type="PIRSR" id="PIRSR602401-1"/>
    </source>
</evidence>
<keyword evidence="4 8" id="KW-0479">Metal-binding</keyword>
<dbReference type="OrthoDB" id="1470350at2759"/>
<gene>
    <name evidence="11" type="ORF">N7530_004834</name>
</gene>
<dbReference type="Gene3D" id="1.10.630.10">
    <property type="entry name" value="Cytochrome P450"/>
    <property type="match status" value="1"/>
</dbReference>
<dbReference type="GO" id="GO:0005506">
    <property type="term" value="F:iron ion binding"/>
    <property type="evidence" value="ECO:0007669"/>
    <property type="project" value="InterPro"/>
</dbReference>
<evidence type="ECO:0000256" key="3">
    <source>
        <dbReference type="ARBA" id="ARBA00022617"/>
    </source>
</evidence>
<dbReference type="AlphaFoldDB" id="A0A9W9WZ09"/>
<dbReference type="InterPro" id="IPR050121">
    <property type="entry name" value="Cytochrome_P450_monoxygenase"/>
</dbReference>
<comment type="similarity">
    <text evidence="2 9">Belongs to the cytochrome P450 family.</text>
</comment>
<protein>
    <recommendedName>
        <fullName evidence="13">Cytochrome P450</fullName>
    </recommendedName>
</protein>
<evidence type="ECO:0000256" key="2">
    <source>
        <dbReference type="ARBA" id="ARBA00010617"/>
    </source>
</evidence>
<dbReference type="SUPFAM" id="SSF48264">
    <property type="entry name" value="Cytochrome P450"/>
    <property type="match status" value="1"/>
</dbReference>
<dbReference type="PRINTS" id="PR00463">
    <property type="entry name" value="EP450I"/>
</dbReference>
<evidence type="ECO:0000256" key="9">
    <source>
        <dbReference type="RuleBase" id="RU000461"/>
    </source>
</evidence>
<dbReference type="InterPro" id="IPR017972">
    <property type="entry name" value="Cyt_P450_CS"/>
</dbReference>
<dbReference type="Proteomes" id="UP001147760">
    <property type="component" value="Unassembled WGS sequence"/>
</dbReference>
<dbReference type="GO" id="GO:0016705">
    <property type="term" value="F:oxidoreductase activity, acting on paired donors, with incorporation or reduction of molecular oxygen"/>
    <property type="evidence" value="ECO:0007669"/>
    <property type="project" value="InterPro"/>
</dbReference>
<evidence type="ECO:0000256" key="1">
    <source>
        <dbReference type="ARBA" id="ARBA00001971"/>
    </source>
</evidence>
<name>A0A9W9WZ09_9EURO</name>
<keyword evidence="6 8" id="KW-0408">Iron</keyword>
<dbReference type="PANTHER" id="PTHR24305:SF29">
    <property type="entry name" value="BENZOATE-PARA-HYDROXYLASE"/>
    <property type="match status" value="1"/>
</dbReference>
<dbReference type="InterPro" id="IPR002401">
    <property type="entry name" value="Cyt_P450_E_grp-I"/>
</dbReference>
<dbReference type="PANTHER" id="PTHR24305">
    <property type="entry name" value="CYTOCHROME P450"/>
    <property type="match status" value="1"/>
</dbReference>
<feature type="binding site" description="axial binding residue" evidence="8">
    <location>
        <position position="475"/>
    </location>
    <ligand>
        <name>heme</name>
        <dbReference type="ChEBI" id="CHEBI:30413"/>
    </ligand>
    <ligandPart>
        <name>Fe</name>
        <dbReference type="ChEBI" id="CHEBI:18248"/>
    </ligandPart>
</feature>
<evidence type="ECO:0000256" key="7">
    <source>
        <dbReference type="ARBA" id="ARBA00023033"/>
    </source>
</evidence>
<dbReference type="InterPro" id="IPR001128">
    <property type="entry name" value="Cyt_P450"/>
</dbReference>
<evidence type="ECO:0000313" key="11">
    <source>
        <dbReference type="EMBL" id="KAJ5479325.1"/>
    </source>
</evidence>
<keyword evidence="12" id="KW-1185">Reference proteome</keyword>
<feature type="transmembrane region" description="Helical" evidence="10">
    <location>
        <begin position="21"/>
        <end position="41"/>
    </location>
</feature>
<accession>A0A9W9WZ09</accession>